<evidence type="ECO:0000256" key="3">
    <source>
        <dbReference type="SAM" id="MobiDB-lite"/>
    </source>
</evidence>
<name>A0A9W8RT48_9HYPO</name>
<feature type="DNA-binding region" description="NDT80" evidence="2">
    <location>
        <begin position="78"/>
        <end position="310"/>
    </location>
</feature>
<dbReference type="OrthoDB" id="2288358at2759"/>
<feature type="compositionally biased region" description="Polar residues" evidence="3">
    <location>
        <begin position="342"/>
        <end position="357"/>
    </location>
</feature>
<dbReference type="GO" id="GO:0003677">
    <property type="term" value="F:DNA binding"/>
    <property type="evidence" value="ECO:0007669"/>
    <property type="project" value="UniProtKB-KW"/>
</dbReference>
<dbReference type="PANTHER" id="PTHR35144">
    <property type="entry name" value="MEIOSIS-SPECIFIC TRANSCRIPTION FACTOR NDT80"/>
    <property type="match status" value="1"/>
</dbReference>
<dbReference type="GO" id="GO:0003700">
    <property type="term" value="F:DNA-binding transcription factor activity"/>
    <property type="evidence" value="ECO:0007669"/>
    <property type="project" value="UniProtKB-UniRule"/>
</dbReference>
<dbReference type="EMBL" id="JAOQAZ010000026">
    <property type="protein sequence ID" value="KAJ4252330.1"/>
    <property type="molecule type" value="Genomic_DNA"/>
</dbReference>
<gene>
    <name evidence="5" type="ORF">NW762_010928</name>
</gene>
<evidence type="ECO:0000313" key="5">
    <source>
        <dbReference type="EMBL" id="KAJ4252330.1"/>
    </source>
</evidence>
<protein>
    <recommendedName>
        <fullName evidence="4">NDT80 domain-containing protein</fullName>
    </recommendedName>
</protein>
<feature type="region of interest" description="Disordered" evidence="3">
    <location>
        <begin position="300"/>
        <end position="409"/>
    </location>
</feature>
<keyword evidence="6" id="KW-1185">Reference proteome</keyword>
<proteinExistence type="predicted"/>
<keyword evidence="1 2" id="KW-0238">DNA-binding</keyword>
<dbReference type="PANTHER" id="PTHR35144:SF1">
    <property type="entry name" value="PROTEIN PACG"/>
    <property type="match status" value="1"/>
</dbReference>
<organism evidence="5 6">
    <name type="scientific">Fusarium torreyae</name>
    <dbReference type="NCBI Taxonomy" id="1237075"/>
    <lineage>
        <taxon>Eukaryota</taxon>
        <taxon>Fungi</taxon>
        <taxon>Dikarya</taxon>
        <taxon>Ascomycota</taxon>
        <taxon>Pezizomycotina</taxon>
        <taxon>Sordariomycetes</taxon>
        <taxon>Hypocreomycetidae</taxon>
        <taxon>Hypocreales</taxon>
        <taxon>Nectriaceae</taxon>
        <taxon>Fusarium</taxon>
    </lineage>
</organism>
<feature type="domain" description="NDT80" evidence="4">
    <location>
        <begin position="78"/>
        <end position="310"/>
    </location>
</feature>
<comment type="caution">
    <text evidence="5">The sequence shown here is derived from an EMBL/GenBank/DDBJ whole genome shotgun (WGS) entry which is preliminary data.</text>
</comment>
<evidence type="ECO:0000256" key="2">
    <source>
        <dbReference type="PROSITE-ProRule" id="PRU00850"/>
    </source>
</evidence>
<dbReference type="InterPro" id="IPR037141">
    <property type="entry name" value="NDT80_DNA-bd_dom_sf"/>
</dbReference>
<feature type="region of interest" description="Disordered" evidence="3">
    <location>
        <begin position="79"/>
        <end position="106"/>
    </location>
</feature>
<sequence length="508" mass="56332">MPPLPSPSTACDISHIDDHDHSHDAQVLGLPSLDDSFMWELSDHPEALPFDFGDAASFSDLANVYPSPALRETALIEANSSGHHSSHECSRVVHQPSPTGPEDSLLSFSKPSVSATLLDTFRQPVQLHMTAELGGMFFVAEDASHHDPSDTPKLTCYRRNLWQCSGQVALQQRPAFILDNIGNETPISELVASIVAIESTSGNKADIVCTSWKTTDPATGSALWSTTSPPECTLRQETASPGPLRMDWSRLQFKSATANNGRRKGIQQHYVVQVHLFAKSEQGDCVKVAEIQSHPVIVRGRSPRNFNGRKEKPLALSHNPERRTSIGVQPIEREPKPCDESSLLSTRPSISCSVKNQKPSRRTRRSSSDWRPRKRLATRCEPQRPFVQQPPDPVHNPSHSNDNSSSDILGLSLFDDDEIAPMQLDFDNNSPEPLPLVASTGHASDTTDHDDEGDDDSFYEYHPLSADDWMPPIEAIYCPHVNHAAHLHYILKFTEQPKSKQYFTARLS</sequence>
<dbReference type="Gene3D" id="2.60.40.1390">
    <property type="entry name" value="NDT80 DNA-binding domain"/>
    <property type="match status" value="2"/>
</dbReference>
<dbReference type="GO" id="GO:0000228">
    <property type="term" value="C:nuclear chromosome"/>
    <property type="evidence" value="ECO:0007669"/>
    <property type="project" value="TreeGrafter"/>
</dbReference>
<dbReference type="InterPro" id="IPR024061">
    <property type="entry name" value="NDT80_DNA-bd_dom"/>
</dbReference>
<reference evidence="5" key="1">
    <citation type="submission" date="2022-09" db="EMBL/GenBank/DDBJ databases">
        <title>Fusarium specimens isolated from Avocado Roots.</title>
        <authorList>
            <person name="Stajich J."/>
            <person name="Roper C."/>
            <person name="Heimlech-Rivalta G."/>
        </authorList>
    </citation>
    <scope>NUCLEOTIDE SEQUENCE</scope>
    <source>
        <strain evidence="5">CF00136</strain>
    </source>
</reference>
<dbReference type="InterPro" id="IPR008967">
    <property type="entry name" value="p53-like_TF_DNA-bd_sf"/>
</dbReference>
<feature type="compositionally biased region" description="Basic and acidic residues" evidence="3">
    <location>
        <begin position="308"/>
        <end position="324"/>
    </location>
</feature>
<dbReference type="AlphaFoldDB" id="A0A9W8RT48"/>
<accession>A0A9W8RT48</accession>
<dbReference type="Proteomes" id="UP001152049">
    <property type="component" value="Unassembled WGS sequence"/>
</dbReference>
<dbReference type="Pfam" id="PF05224">
    <property type="entry name" value="NDT80_PhoG"/>
    <property type="match status" value="1"/>
</dbReference>
<dbReference type="GO" id="GO:0051321">
    <property type="term" value="P:meiotic cell cycle"/>
    <property type="evidence" value="ECO:0007669"/>
    <property type="project" value="TreeGrafter"/>
</dbReference>
<dbReference type="PROSITE" id="PS51517">
    <property type="entry name" value="NDT80"/>
    <property type="match status" value="1"/>
</dbReference>
<dbReference type="InterPro" id="IPR052605">
    <property type="entry name" value="Fungal_trans_regulator"/>
</dbReference>
<feature type="compositionally biased region" description="Low complexity" evidence="3">
    <location>
        <begin position="395"/>
        <end position="407"/>
    </location>
</feature>
<evidence type="ECO:0000313" key="6">
    <source>
        <dbReference type="Proteomes" id="UP001152049"/>
    </source>
</evidence>
<dbReference type="GO" id="GO:0045944">
    <property type="term" value="P:positive regulation of transcription by RNA polymerase II"/>
    <property type="evidence" value="ECO:0007669"/>
    <property type="project" value="TreeGrafter"/>
</dbReference>
<dbReference type="SUPFAM" id="SSF49417">
    <property type="entry name" value="p53-like transcription factors"/>
    <property type="match status" value="1"/>
</dbReference>
<evidence type="ECO:0000259" key="4">
    <source>
        <dbReference type="PROSITE" id="PS51517"/>
    </source>
</evidence>
<feature type="region of interest" description="Disordered" evidence="3">
    <location>
        <begin position="427"/>
        <end position="456"/>
    </location>
</feature>
<evidence type="ECO:0000256" key="1">
    <source>
        <dbReference type="ARBA" id="ARBA00023125"/>
    </source>
</evidence>